<keyword evidence="2" id="KW-1133">Transmembrane helix</keyword>
<sequence>MIPLLNLLTQIHAETLSREFCGHGALPETSSTDSGAVSGGVTEAATKRPRGASWKRFDPSKVDVSNFSPATMASAVVLASSASTFLAAPLASAPSASHRRATACKVTCSSEERRKVAVSIAAAAAVAFLAAGPVVEPAQAKDIPLFGLKKKATKAVDNAVENAKEASGNFFDSFSAPSFSAPSVKVSTPEDKLTKAGAVVVADVVALLVASSVVSGLLKPSS</sequence>
<evidence type="ECO:0000313" key="3">
    <source>
        <dbReference type="EMBL" id="GAQ91837.1"/>
    </source>
</evidence>
<organism evidence="3 4">
    <name type="scientific">Klebsormidium nitens</name>
    <name type="common">Green alga</name>
    <name type="synonym">Ulothrix nitens</name>
    <dbReference type="NCBI Taxonomy" id="105231"/>
    <lineage>
        <taxon>Eukaryota</taxon>
        <taxon>Viridiplantae</taxon>
        <taxon>Streptophyta</taxon>
        <taxon>Klebsormidiophyceae</taxon>
        <taxon>Klebsormidiales</taxon>
        <taxon>Klebsormidiaceae</taxon>
        <taxon>Klebsormidium</taxon>
    </lineage>
</organism>
<dbReference type="OMA" id="HQIRCKT"/>
<dbReference type="PANTHER" id="PTHR36734">
    <property type="entry name" value="YCF37-LIKE PROTEIN"/>
    <property type="match status" value="1"/>
</dbReference>
<feature type="transmembrane region" description="Helical" evidence="2">
    <location>
        <begin position="116"/>
        <end position="135"/>
    </location>
</feature>
<reference evidence="3 4" key="1">
    <citation type="journal article" date="2014" name="Nat. Commun.">
        <title>Klebsormidium flaccidum genome reveals primary factors for plant terrestrial adaptation.</title>
        <authorList>
            <person name="Hori K."/>
            <person name="Maruyama F."/>
            <person name="Fujisawa T."/>
            <person name="Togashi T."/>
            <person name="Yamamoto N."/>
            <person name="Seo M."/>
            <person name="Sato S."/>
            <person name="Yamada T."/>
            <person name="Mori H."/>
            <person name="Tajima N."/>
            <person name="Moriyama T."/>
            <person name="Ikeuchi M."/>
            <person name="Watanabe M."/>
            <person name="Wada H."/>
            <person name="Kobayashi K."/>
            <person name="Saito M."/>
            <person name="Masuda T."/>
            <person name="Sasaki-Sekimoto Y."/>
            <person name="Mashiguchi K."/>
            <person name="Awai K."/>
            <person name="Shimojima M."/>
            <person name="Masuda S."/>
            <person name="Iwai M."/>
            <person name="Nobusawa T."/>
            <person name="Narise T."/>
            <person name="Kondo S."/>
            <person name="Saito H."/>
            <person name="Sato R."/>
            <person name="Murakawa M."/>
            <person name="Ihara Y."/>
            <person name="Oshima-Yamada Y."/>
            <person name="Ohtaka K."/>
            <person name="Satoh M."/>
            <person name="Sonobe K."/>
            <person name="Ishii M."/>
            <person name="Ohtani R."/>
            <person name="Kanamori-Sato M."/>
            <person name="Honoki R."/>
            <person name="Miyazaki D."/>
            <person name="Mochizuki H."/>
            <person name="Umetsu J."/>
            <person name="Higashi K."/>
            <person name="Shibata D."/>
            <person name="Kamiya Y."/>
            <person name="Sato N."/>
            <person name="Nakamura Y."/>
            <person name="Tabata S."/>
            <person name="Ida S."/>
            <person name="Kurokawa K."/>
            <person name="Ohta H."/>
        </authorList>
    </citation>
    <scope>NUCLEOTIDE SEQUENCE [LARGE SCALE GENOMIC DNA]</scope>
    <source>
        <strain evidence="3 4">NIES-2285</strain>
    </source>
</reference>
<evidence type="ECO:0000313" key="4">
    <source>
        <dbReference type="Proteomes" id="UP000054558"/>
    </source>
</evidence>
<keyword evidence="4" id="KW-1185">Reference proteome</keyword>
<evidence type="ECO:0000256" key="1">
    <source>
        <dbReference type="SAM" id="MobiDB-lite"/>
    </source>
</evidence>
<keyword evidence="2" id="KW-0472">Membrane</keyword>
<dbReference type="AlphaFoldDB" id="A0A1Y1IT56"/>
<dbReference type="PANTHER" id="PTHR36734:SF1">
    <property type="entry name" value="OS02G0815300 PROTEIN"/>
    <property type="match status" value="1"/>
</dbReference>
<gene>
    <name evidence="3" type="ORF">KFL_008650040</name>
</gene>
<keyword evidence="2" id="KW-0812">Transmembrane</keyword>
<protein>
    <submittedName>
        <fullName evidence="3">Uncharacterized protein</fullName>
    </submittedName>
</protein>
<dbReference type="Proteomes" id="UP000054558">
    <property type="component" value="Unassembled WGS sequence"/>
</dbReference>
<feature type="transmembrane region" description="Helical" evidence="2">
    <location>
        <begin position="196"/>
        <end position="218"/>
    </location>
</feature>
<feature type="region of interest" description="Disordered" evidence="1">
    <location>
        <begin position="29"/>
        <end position="53"/>
    </location>
</feature>
<evidence type="ECO:0000256" key="2">
    <source>
        <dbReference type="SAM" id="Phobius"/>
    </source>
</evidence>
<proteinExistence type="predicted"/>
<feature type="transmembrane region" description="Helical" evidence="2">
    <location>
        <begin position="72"/>
        <end position="95"/>
    </location>
</feature>
<name>A0A1Y1IT56_KLENI</name>
<dbReference type="EMBL" id="DF237814">
    <property type="protein sequence ID" value="GAQ91837.1"/>
    <property type="molecule type" value="Genomic_DNA"/>
</dbReference>
<accession>A0A1Y1IT56</accession>